<dbReference type="STRING" id="702114.A1355_01165"/>
<gene>
    <name evidence="2" type="ORF">A1355_01165</name>
</gene>
<dbReference type="AlphaFoldDB" id="A0A177PG27"/>
<dbReference type="PANTHER" id="PTHR36836:SF1">
    <property type="entry name" value="COLANIC ACID BIOSYNTHESIS PROTEIN WCAK"/>
    <property type="match status" value="1"/>
</dbReference>
<dbReference type="PANTHER" id="PTHR36836">
    <property type="entry name" value="COLANIC ACID BIOSYNTHESIS PROTEIN WCAK"/>
    <property type="match status" value="1"/>
</dbReference>
<proteinExistence type="predicted"/>
<evidence type="ECO:0000313" key="2">
    <source>
        <dbReference type="EMBL" id="OAI28320.1"/>
    </source>
</evidence>
<dbReference type="Pfam" id="PF04230">
    <property type="entry name" value="PS_pyruv_trans"/>
    <property type="match status" value="1"/>
</dbReference>
<keyword evidence="3" id="KW-1185">Reference proteome</keyword>
<dbReference type="EMBL" id="LUUK01000012">
    <property type="protein sequence ID" value="OAI28320.1"/>
    <property type="molecule type" value="Genomic_DNA"/>
</dbReference>
<reference evidence="3" key="1">
    <citation type="submission" date="2016-03" db="EMBL/GenBank/DDBJ databases">
        <authorList>
            <person name="Heylen K."/>
            <person name="De Vos P."/>
            <person name="Vekeman B."/>
        </authorList>
    </citation>
    <scope>NUCLEOTIDE SEQUENCE [LARGE SCALE GENOMIC DNA]</scope>
    <source>
        <strain evidence="3">R-45383</strain>
    </source>
</reference>
<dbReference type="Proteomes" id="UP000077628">
    <property type="component" value="Unassembled WGS sequence"/>
</dbReference>
<name>A0A177PG27_9GAMM</name>
<organism evidence="2 3">
    <name type="scientific">Methylomonas koyamae</name>
    <dbReference type="NCBI Taxonomy" id="702114"/>
    <lineage>
        <taxon>Bacteria</taxon>
        <taxon>Pseudomonadati</taxon>
        <taxon>Pseudomonadota</taxon>
        <taxon>Gammaproteobacteria</taxon>
        <taxon>Methylococcales</taxon>
        <taxon>Methylococcaceae</taxon>
        <taxon>Methylomonas</taxon>
    </lineage>
</organism>
<accession>A0A177PG27</accession>
<feature type="domain" description="Polysaccharide pyruvyl transferase" evidence="1">
    <location>
        <begin position="115"/>
        <end position="305"/>
    </location>
</feature>
<protein>
    <recommendedName>
        <fullName evidence="1">Polysaccharide pyruvyl transferase domain-containing protein</fullName>
    </recommendedName>
</protein>
<sequence length="364" mass="40015">MQGLIVKKQVLLTGFGYENFGSRLMFETVAHHLLDGAAPVIEMPRGSQWHAWYRGYFLMPNALIRRGLDRLCARLAPGPFARLGFKTLTDIGTVLDISGYLHDHANAPMLMNNKLHLLRLAKSAGAKIAFLPHSLSIQQTAHRSIFQGLYALADVVYARDAHSHAAAGALGLSQPIGLCSDFVLCHPRLAAFETANDPAARDVLLVIPNFKSQTADIVAAAQRMLSAHGDAIRKVVIASFYTGEKAAYLEEIRAALAGSVEVSIAADPEAVWDWLPRALICVSARYHGCCLALYAQVPLLTVGWSEKYESLLKAWQYPLNLVDADTVEAGRAYYRGAYRQNRAEKLDEVRAMFAELRARLANAD</sequence>
<evidence type="ECO:0000259" key="1">
    <source>
        <dbReference type="Pfam" id="PF04230"/>
    </source>
</evidence>
<evidence type="ECO:0000313" key="3">
    <source>
        <dbReference type="Proteomes" id="UP000077628"/>
    </source>
</evidence>
<comment type="caution">
    <text evidence="2">The sequence shown here is derived from an EMBL/GenBank/DDBJ whole genome shotgun (WGS) entry which is preliminary data.</text>
</comment>
<dbReference type="InterPro" id="IPR007345">
    <property type="entry name" value="Polysacch_pyruvyl_Trfase"/>
</dbReference>